<comment type="caution">
    <text evidence="2">The sequence shown here is derived from an EMBL/GenBank/DDBJ whole genome shotgun (WGS) entry which is preliminary data.</text>
</comment>
<proteinExistence type="predicted"/>
<feature type="transmembrane region" description="Helical" evidence="1">
    <location>
        <begin position="94"/>
        <end position="113"/>
    </location>
</feature>
<dbReference type="Proteomes" id="UP000471435">
    <property type="component" value="Unassembled WGS sequence"/>
</dbReference>
<feature type="transmembrane region" description="Helical" evidence="1">
    <location>
        <begin position="217"/>
        <end position="235"/>
    </location>
</feature>
<keyword evidence="1" id="KW-0472">Membrane</keyword>
<keyword evidence="1" id="KW-0812">Transmembrane</keyword>
<dbReference type="OrthoDB" id="9779233at2"/>
<reference evidence="2 3" key="1">
    <citation type="submission" date="2019-12" db="EMBL/GenBank/DDBJ databases">
        <title>Genomic-based taxomic classification of the family Erythrobacteraceae.</title>
        <authorList>
            <person name="Xu L."/>
        </authorList>
    </citation>
    <scope>NUCLEOTIDE SEQUENCE [LARGE SCALE GENOMIC DNA]</scope>
    <source>
        <strain evidence="2 3">SW-109</strain>
    </source>
</reference>
<dbReference type="Pfam" id="PF06966">
    <property type="entry name" value="DUF1295"/>
    <property type="match status" value="1"/>
</dbReference>
<feature type="transmembrane region" description="Helical" evidence="1">
    <location>
        <begin position="134"/>
        <end position="155"/>
    </location>
</feature>
<dbReference type="GO" id="GO:0016020">
    <property type="term" value="C:membrane"/>
    <property type="evidence" value="ECO:0007669"/>
    <property type="project" value="TreeGrafter"/>
</dbReference>
<feature type="transmembrane region" description="Helical" evidence="1">
    <location>
        <begin position="35"/>
        <end position="55"/>
    </location>
</feature>
<feature type="transmembrane region" description="Helical" evidence="1">
    <location>
        <begin position="67"/>
        <end position="88"/>
    </location>
</feature>
<accession>A0A6I4V270</accession>
<evidence type="ECO:0000313" key="2">
    <source>
        <dbReference type="EMBL" id="MXP46042.1"/>
    </source>
</evidence>
<feature type="transmembrane region" description="Helical" evidence="1">
    <location>
        <begin position="167"/>
        <end position="186"/>
    </location>
</feature>
<organism evidence="2 3">
    <name type="scientific">Pontixanthobacter luteolus</name>
    <dbReference type="NCBI Taxonomy" id="295089"/>
    <lineage>
        <taxon>Bacteria</taxon>
        <taxon>Pseudomonadati</taxon>
        <taxon>Pseudomonadota</taxon>
        <taxon>Alphaproteobacteria</taxon>
        <taxon>Sphingomonadales</taxon>
        <taxon>Erythrobacteraceae</taxon>
        <taxon>Pontixanthobacter</taxon>
    </lineage>
</organism>
<sequence length="293" mass="32444">MASFKHAPRSIITVVIVTIIALAFGWFAGSAGTQWNGLPVFFICTLIAFLVNWGVFIPSAIAKSERFFDLVGAITYLSMLAAACILSAPLDPRSVIVAAMVAIWCTRLGTFLFKRISDAGDDKRFDKIRGNPPRFLVAWTLQALWCILTAAAALAVITSTERVALDWFFWIGGLIWLFGFAFEVIADRQKSAFKKDPANEGDFIDCGLWAWSQHPNYFGEIVLWGGILVMAIPVLSGWSWLAVISPFFVAFLLTKVSGIPMLDEAAEKRWGDDPAYQAYRKNTPVLIPRPPKS</sequence>
<keyword evidence="1" id="KW-1133">Transmembrane helix</keyword>
<dbReference type="Gene3D" id="1.20.120.1630">
    <property type="match status" value="1"/>
</dbReference>
<gene>
    <name evidence="2" type="ORF">GRI43_01380</name>
</gene>
<dbReference type="EMBL" id="WTYP01000001">
    <property type="protein sequence ID" value="MXP46042.1"/>
    <property type="molecule type" value="Genomic_DNA"/>
</dbReference>
<dbReference type="AlphaFoldDB" id="A0A6I4V270"/>
<dbReference type="PANTHER" id="PTHR32251:SF17">
    <property type="entry name" value="STEROID 5-ALPHA REDUCTASE C-TERMINAL DOMAIN-CONTAINING PROTEIN"/>
    <property type="match status" value="1"/>
</dbReference>
<evidence type="ECO:0000256" key="1">
    <source>
        <dbReference type="SAM" id="Phobius"/>
    </source>
</evidence>
<evidence type="ECO:0000313" key="3">
    <source>
        <dbReference type="Proteomes" id="UP000471435"/>
    </source>
</evidence>
<keyword evidence="3" id="KW-1185">Reference proteome</keyword>
<protein>
    <submittedName>
        <fullName evidence="2">DUF1295 domain-containing protein</fullName>
    </submittedName>
</protein>
<dbReference type="PROSITE" id="PS50244">
    <property type="entry name" value="S5A_REDUCTASE"/>
    <property type="match status" value="1"/>
</dbReference>
<dbReference type="RefSeq" id="WP_160729322.1">
    <property type="nucleotide sequence ID" value="NZ_WTYP01000001.1"/>
</dbReference>
<feature type="transmembrane region" description="Helical" evidence="1">
    <location>
        <begin position="12"/>
        <end position="29"/>
    </location>
</feature>
<dbReference type="PANTHER" id="PTHR32251">
    <property type="entry name" value="3-OXO-5-ALPHA-STEROID 4-DEHYDROGENASE"/>
    <property type="match status" value="1"/>
</dbReference>
<name>A0A6I4V270_9SPHN</name>
<dbReference type="InterPro" id="IPR010721">
    <property type="entry name" value="UstE-like"/>
</dbReference>